<organism evidence="8 9">
    <name type="scientific">Streptomyces marokkonensis</name>
    <dbReference type="NCBI Taxonomy" id="324855"/>
    <lineage>
        <taxon>Bacteria</taxon>
        <taxon>Bacillati</taxon>
        <taxon>Actinomycetota</taxon>
        <taxon>Actinomycetes</taxon>
        <taxon>Kitasatosporales</taxon>
        <taxon>Streptomycetaceae</taxon>
        <taxon>Streptomyces</taxon>
    </lineage>
</organism>
<dbReference type="SUPFAM" id="SSF51735">
    <property type="entry name" value="NAD(P)-binding Rossmann-fold domains"/>
    <property type="match status" value="1"/>
</dbReference>
<feature type="active site" description="Proton donor; for dehydratase activity" evidence="5">
    <location>
        <position position="706"/>
    </location>
</feature>
<dbReference type="InterPro" id="IPR016035">
    <property type="entry name" value="Acyl_Trfase/lysoPLipase"/>
</dbReference>
<dbReference type="EMBL" id="JBHVZQ010000114">
    <property type="protein sequence ID" value="MFF1279161.1"/>
    <property type="molecule type" value="Genomic_DNA"/>
</dbReference>
<comment type="caution">
    <text evidence="8">The sequence shown here is derived from an EMBL/GenBank/DDBJ whole genome shotgun (WGS) entry which is preliminary data.</text>
</comment>
<feature type="region of interest" description="Disordered" evidence="6">
    <location>
        <begin position="782"/>
        <end position="809"/>
    </location>
</feature>
<protein>
    <submittedName>
        <fullName evidence="8">Acyltransferase domain-containing protein</fullName>
    </submittedName>
</protein>
<dbReference type="SMART" id="SM00827">
    <property type="entry name" value="PKS_AT"/>
    <property type="match status" value="1"/>
</dbReference>
<dbReference type="InterPro" id="IPR042104">
    <property type="entry name" value="PKS_dehydratase_sf"/>
</dbReference>
<keyword evidence="9" id="KW-1185">Reference proteome</keyword>
<dbReference type="PANTHER" id="PTHR43775:SF51">
    <property type="entry name" value="INACTIVE PHENOLPHTHIOCEROL SYNTHESIS POLYKETIDE SYNTHASE TYPE I PKS1-RELATED"/>
    <property type="match status" value="1"/>
</dbReference>
<reference evidence="8 9" key="1">
    <citation type="submission" date="2024-09" db="EMBL/GenBank/DDBJ databases">
        <title>The Natural Products Discovery Center: Release of the First 8490 Sequenced Strains for Exploring Actinobacteria Biosynthetic Diversity.</title>
        <authorList>
            <person name="Kalkreuter E."/>
            <person name="Kautsar S.A."/>
            <person name="Yang D."/>
            <person name="Bader C.D."/>
            <person name="Teijaro C.N."/>
            <person name="Fluegel L."/>
            <person name="Davis C.M."/>
            <person name="Simpson J.R."/>
            <person name="Lauterbach L."/>
            <person name="Steele A.D."/>
            <person name="Gui C."/>
            <person name="Meng S."/>
            <person name="Li G."/>
            <person name="Viehrig K."/>
            <person name="Ye F."/>
            <person name="Su P."/>
            <person name="Kiefer A.F."/>
            <person name="Nichols A."/>
            <person name="Cepeda A.J."/>
            <person name="Yan W."/>
            <person name="Fan B."/>
            <person name="Jiang Y."/>
            <person name="Adhikari A."/>
            <person name="Zheng C.-J."/>
            <person name="Schuster L."/>
            <person name="Cowan T.M."/>
            <person name="Smanski M.J."/>
            <person name="Chevrette M.G."/>
            <person name="De Carvalho L.P.S."/>
            <person name="Shen B."/>
        </authorList>
    </citation>
    <scope>NUCLEOTIDE SEQUENCE [LARGE SCALE GENOMIC DNA]</scope>
    <source>
        <strain evidence="8 9">NPDC058328</strain>
    </source>
</reference>
<name>A0ABW6QKE9_9ACTN</name>
<keyword evidence="3" id="KW-0511">Multifunctional enzyme</keyword>
<dbReference type="SUPFAM" id="SSF52151">
    <property type="entry name" value="FabD/lysophospholipase-like"/>
    <property type="match status" value="1"/>
</dbReference>
<dbReference type="Pfam" id="PF14765">
    <property type="entry name" value="PS-DH"/>
    <property type="match status" value="1"/>
</dbReference>
<dbReference type="Pfam" id="PF22953">
    <property type="entry name" value="SpnB_Rossmann"/>
    <property type="match status" value="1"/>
</dbReference>
<evidence type="ECO:0000313" key="8">
    <source>
        <dbReference type="EMBL" id="MFF1279161.1"/>
    </source>
</evidence>
<accession>A0ABW6QKE9</accession>
<dbReference type="SUPFAM" id="SSF55048">
    <property type="entry name" value="Probable ACP-binding domain of malonyl-CoA ACP transacylase"/>
    <property type="match status" value="1"/>
</dbReference>
<feature type="domain" description="PKS/mFAS DH" evidence="7">
    <location>
        <begin position="509"/>
        <end position="806"/>
    </location>
</feature>
<feature type="active site" description="Proton acceptor; for dehydratase activity" evidence="5">
    <location>
        <position position="541"/>
    </location>
</feature>
<evidence type="ECO:0000259" key="7">
    <source>
        <dbReference type="PROSITE" id="PS52019"/>
    </source>
</evidence>
<dbReference type="InterPro" id="IPR014043">
    <property type="entry name" value="Acyl_transferase_dom"/>
</dbReference>
<dbReference type="GO" id="GO:0016746">
    <property type="term" value="F:acyltransferase activity"/>
    <property type="evidence" value="ECO:0007669"/>
    <property type="project" value="UniProtKB-KW"/>
</dbReference>
<dbReference type="Pfam" id="PF00698">
    <property type="entry name" value="Acyl_transf_1"/>
    <property type="match status" value="1"/>
</dbReference>
<dbReference type="Gene3D" id="3.40.366.10">
    <property type="entry name" value="Malonyl-Coenzyme A Acyl Carrier Protein, domain 2"/>
    <property type="match status" value="1"/>
</dbReference>
<keyword evidence="4 8" id="KW-0012">Acyltransferase</keyword>
<dbReference type="InterPro" id="IPR001227">
    <property type="entry name" value="Ac_transferase_dom_sf"/>
</dbReference>
<dbReference type="Pfam" id="PF21089">
    <property type="entry name" value="PKS_DH_N"/>
    <property type="match status" value="1"/>
</dbReference>
<dbReference type="Gene3D" id="3.40.50.720">
    <property type="entry name" value="NAD(P)-binding Rossmann-like Domain"/>
    <property type="match status" value="1"/>
</dbReference>
<feature type="region of interest" description="N-terminal hotdog fold" evidence="5">
    <location>
        <begin position="509"/>
        <end position="631"/>
    </location>
</feature>
<dbReference type="InterPro" id="IPR036291">
    <property type="entry name" value="NAD(P)-bd_dom_sf"/>
</dbReference>
<comment type="pathway">
    <text evidence="1">Antibiotic biosynthesis.</text>
</comment>
<dbReference type="InterPro" id="IPR016036">
    <property type="entry name" value="Malonyl_transacylase_ACP-bd"/>
</dbReference>
<evidence type="ECO:0000256" key="6">
    <source>
        <dbReference type="SAM" id="MobiDB-lite"/>
    </source>
</evidence>
<feature type="non-terminal residue" evidence="8">
    <location>
        <position position="918"/>
    </location>
</feature>
<dbReference type="InterPro" id="IPR049552">
    <property type="entry name" value="PKS_DH_N"/>
</dbReference>
<dbReference type="Gene3D" id="3.30.70.3290">
    <property type="match status" value="1"/>
</dbReference>
<evidence type="ECO:0000313" key="9">
    <source>
        <dbReference type="Proteomes" id="UP001601627"/>
    </source>
</evidence>
<dbReference type="RefSeq" id="WP_388242268.1">
    <property type="nucleotide sequence ID" value="NZ_JBHVZQ010000114.1"/>
</dbReference>
<feature type="region of interest" description="Disordered" evidence="6">
    <location>
        <begin position="23"/>
        <end position="44"/>
    </location>
</feature>
<evidence type="ECO:0000256" key="3">
    <source>
        <dbReference type="ARBA" id="ARBA00023268"/>
    </source>
</evidence>
<dbReference type="PROSITE" id="PS52019">
    <property type="entry name" value="PKS_MFAS_DH"/>
    <property type="match status" value="1"/>
</dbReference>
<dbReference type="InterPro" id="IPR050091">
    <property type="entry name" value="PKS_NRPS_Biosynth_Enz"/>
</dbReference>
<evidence type="ECO:0000256" key="1">
    <source>
        <dbReference type="ARBA" id="ARBA00004792"/>
    </source>
</evidence>
<keyword evidence="2" id="KW-0808">Transferase</keyword>
<gene>
    <name evidence="8" type="ORF">ACFVZC_38365</name>
</gene>
<dbReference type="Gene3D" id="3.40.47.10">
    <property type="match status" value="1"/>
</dbReference>
<dbReference type="SMART" id="SM00826">
    <property type="entry name" value="PKS_DH"/>
    <property type="match status" value="1"/>
</dbReference>
<evidence type="ECO:0000256" key="2">
    <source>
        <dbReference type="ARBA" id="ARBA00022679"/>
    </source>
</evidence>
<dbReference type="InterPro" id="IPR055123">
    <property type="entry name" value="SpnB-like_Rossmann"/>
</dbReference>
<evidence type="ECO:0000256" key="5">
    <source>
        <dbReference type="PROSITE-ProRule" id="PRU01363"/>
    </source>
</evidence>
<feature type="non-terminal residue" evidence="8">
    <location>
        <position position="1"/>
    </location>
</feature>
<dbReference type="Proteomes" id="UP001601627">
    <property type="component" value="Unassembled WGS sequence"/>
</dbReference>
<feature type="region of interest" description="C-terminal hotdog fold" evidence="5">
    <location>
        <begin position="647"/>
        <end position="806"/>
    </location>
</feature>
<dbReference type="InterPro" id="IPR020807">
    <property type="entry name" value="PKS_DH"/>
</dbReference>
<dbReference type="InterPro" id="IPR049900">
    <property type="entry name" value="PKS_mFAS_DH"/>
</dbReference>
<dbReference type="Pfam" id="PF16197">
    <property type="entry name" value="KAsynt_C_assoc"/>
    <property type="match status" value="1"/>
</dbReference>
<dbReference type="InterPro" id="IPR049551">
    <property type="entry name" value="PKS_DH_C"/>
</dbReference>
<dbReference type="InterPro" id="IPR032821">
    <property type="entry name" value="PKS_assoc"/>
</dbReference>
<dbReference type="Gene3D" id="3.10.129.110">
    <property type="entry name" value="Polyketide synthase dehydratase"/>
    <property type="match status" value="1"/>
</dbReference>
<evidence type="ECO:0000256" key="4">
    <source>
        <dbReference type="ARBA" id="ARBA00023315"/>
    </source>
</evidence>
<sequence length="918" mass="98843">PRPRNAAISAFGVSGTNAHLILQQPPTPTPTDTTDTDTGDTGDTPVALPLSAKTQPALRAQADRLRRHLADHPDLSLFQTATALATRSVFPHRAVVTATDRNEALAALTALAEGSPHALLTTGRATSGPGETSTGKVVFVFPGQGSQYAGMTRELLATSAGFRRAVEECEEALSPHVDWSLLQVLEEHPDAPGLDRVDVVQPVLFAVMVALARHWQDTGVRPHAVVGHSQGEIAAAHIAGALSLTDAARIVALRSQALTRLEGQGAMASLPLAAHKVQELLAPWPDQLTIAAVNGPAHTVIAGDASALEEFLDDCAQRDVDARRINVSYASHSHHVDALHDELHRTLTDLTPLPGDIPFHSTVTAGPLDTRELTPAYWWRNLRGTVRFQETLQALLTTGHHTFIEISPHPVLTPAVQDTVDHHAAVSPEGITPLVTGTLHRNRRDHHALLTARAQLHTHHHTLDWPTTTAQGRGTRLPTYAFQRESYWLTPPLSADASATALGQTAAGHPLLGAILDLPDQRATILTGQISLATHPWLADHAVHDTSLLPATGFVDLALHAGAHLACPHVHELTLHTPLPLANDTSYDLYLLAEEPDESGLRRLVLHSRPHDHDEWTHHADAVLAPHPLPEAGASADLSGVWPPAGAIPLDTESLYDDLAVRGYHYGPVFQGITAAWHLGDDVYAEVALPPNTAAEGYRTHPALLDAALQALALHPDRADDTGTALPYAFRGVTHHGGPAAPTSLRVRLTRTGPRTLALVTSHSDGTPHTTVSNLTLLPQSATAGSAPLHRVRWTRRQPSPHTSTDTPDLTQLTLTQALHQPLPTTPHLLIHLTDPDTPHHPTNHQPLTDTLNLLQNWLTDQRNTNTHLTLTTHNAIPATPNDNPHPTHAALWGLIRTAQTEHPHRITLIDLDTHPDT</sequence>
<proteinExistence type="predicted"/>
<dbReference type="InterPro" id="IPR016039">
    <property type="entry name" value="Thiolase-like"/>
</dbReference>
<dbReference type="PANTHER" id="PTHR43775">
    <property type="entry name" value="FATTY ACID SYNTHASE"/>
    <property type="match status" value="1"/>
</dbReference>